<sequence>MEASDSDQSHEAVREYGRNMIRPAMIRWQETAQQLLSATSRTGEEHRDAVIEEITRLLDERDSLQTEIAAPFTPEEEELGKALVALEQQVVKELSAFMKLIRSDITATQSKKDHMKNYVNPYGKVARDGTFYDTKQ</sequence>
<comment type="similarity">
    <text evidence="6">Belongs to the bacillales FliT family.</text>
</comment>
<keyword evidence="4" id="KW-0143">Chaperone</keyword>
<dbReference type="InterPro" id="IPR008622">
    <property type="entry name" value="FliT"/>
</dbReference>
<gene>
    <name evidence="8" type="primary">fliT</name>
    <name evidence="8" type="ORF">SLU01_12810</name>
</gene>
<evidence type="ECO:0000256" key="7">
    <source>
        <dbReference type="ARBA" id="ARBA00093797"/>
    </source>
</evidence>
<reference evidence="8 9" key="1">
    <citation type="submission" date="2019-07" db="EMBL/GenBank/DDBJ databases">
        <title>Whole genome shotgun sequence of Sporosarcina luteola NBRC 105378.</title>
        <authorList>
            <person name="Hosoyama A."/>
            <person name="Uohara A."/>
            <person name="Ohji S."/>
            <person name="Ichikawa N."/>
        </authorList>
    </citation>
    <scope>NUCLEOTIDE SEQUENCE [LARGE SCALE GENOMIC DNA]</scope>
    <source>
        <strain evidence="8 9">NBRC 105378</strain>
    </source>
</reference>
<evidence type="ECO:0000256" key="4">
    <source>
        <dbReference type="ARBA" id="ARBA00023186"/>
    </source>
</evidence>
<dbReference type="Proteomes" id="UP000321901">
    <property type="component" value="Unassembled WGS sequence"/>
</dbReference>
<evidence type="ECO:0000256" key="5">
    <source>
        <dbReference type="ARBA" id="ARBA00093765"/>
    </source>
</evidence>
<keyword evidence="8" id="KW-0969">Cilium</keyword>
<keyword evidence="9" id="KW-1185">Reference proteome</keyword>
<comment type="function">
    <text evidence="5">May act as an export chaperone for the filament capping protein FliD.</text>
</comment>
<evidence type="ECO:0000313" key="9">
    <source>
        <dbReference type="Proteomes" id="UP000321901"/>
    </source>
</evidence>
<evidence type="ECO:0000313" key="8">
    <source>
        <dbReference type="EMBL" id="GEN82969.1"/>
    </source>
</evidence>
<name>A0A511Z6A9_9BACL</name>
<proteinExistence type="inferred from homology"/>
<keyword evidence="8" id="KW-0282">Flagellum</keyword>
<evidence type="ECO:0000256" key="6">
    <source>
        <dbReference type="ARBA" id="ARBA00093785"/>
    </source>
</evidence>
<keyword evidence="2" id="KW-0963">Cytoplasm</keyword>
<keyword evidence="8" id="KW-0966">Cell projection</keyword>
<organism evidence="8 9">
    <name type="scientific">Sporosarcina luteola</name>
    <dbReference type="NCBI Taxonomy" id="582850"/>
    <lineage>
        <taxon>Bacteria</taxon>
        <taxon>Bacillati</taxon>
        <taxon>Bacillota</taxon>
        <taxon>Bacilli</taxon>
        <taxon>Bacillales</taxon>
        <taxon>Caryophanaceae</taxon>
        <taxon>Sporosarcina</taxon>
    </lineage>
</organism>
<evidence type="ECO:0000256" key="1">
    <source>
        <dbReference type="ARBA" id="ARBA00004514"/>
    </source>
</evidence>
<comment type="subcellular location">
    <subcellularLocation>
        <location evidence="1">Cytoplasm</location>
        <location evidence="1">Cytosol</location>
    </subcellularLocation>
</comment>
<keyword evidence="3" id="KW-1005">Bacterial flagellum biogenesis</keyword>
<protein>
    <recommendedName>
        <fullName evidence="7">Flagellar protein FliT</fullName>
    </recommendedName>
</protein>
<accession>A0A511Z6A9</accession>
<dbReference type="AlphaFoldDB" id="A0A511Z6A9"/>
<dbReference type="OrthoDB" id="2353131at2"/>
<comment type="caution">
    <text evidence="8">The sequence shown here is derived from an EMBL/GenBank/DDBJ whole genome shotgun (WGS) entry which is preliminary data.</text>
</comment>
<dbReference type="Pfam" id="PF05400">
    <property type="entry name" value="FliT"/>
    <property type="match status" value="1"/>
</dbReference>
<evidence type="ECO:0000256" key="2">
    <source>
        <dbReference type="ARBA" id="ARBA00022490"/>
    </source>
</evidence>
<dbReference type="EMBL" id="BJYL01000016">
    <property type="protein sequence ID" value="GEN82969.1"/>
    <property type="molecule type" value="Genomic_DNA"/>
</dbReference>
<dbReference type="RefSeq" id="WP_147056446.1">
    <property type="nucleotide sequence ID" value="NZ_BJYL01000016.1"/>
</dbReference>
<evidence type="ECO:0000256" key="3">
    <source>
        <dbReference type="ARBA" id="ARBA00022795"/>
    </source>
</evidence>